<dbReference type="InterPro" id="IPR014710">
    <property type="entry name" value="RmlC-like_jellyroll"/>
</dbReference>
<proteinExistence type="predicted"/>
<keyword evidence="2" id="KW-1185">Reference proteome</keyword>
<protein>
    <submittedName>
        <fullName evidence="1">HutD family protein</fullName>
    </submittedName>
</protein>
<dbReference type="PANTHER" id="PTHR37943:SF1">
    <property type="entry name" value="PROTEIN VES"/>
    <property type="match status" value="1"/>
</dbReference>
<accession>A0A843YKI1</accession>
<dbReference type="EMBL" id="WINI01000001">
    <property type="protein sequence ID" value="MQQ99894.1"/>
    <property type="molecule type" value="Genomic_DNA"/>
</dbReference>
<dbReference type="AlphaFoldDB" id="A0A843YKI1"/>
<dbReference type="InterPro" id="IPR011051">
    <property type="entry name" value="RmlC_Cupin_sf"/>
</dbReference>
<dbReference type="SUPFAM" id="SSF51182">
    <property type="entry name" value="RmlC-like cupins"/>
    <property type="match status" value="1"/>
</dbReference>
<evidence type="ECO:0000313" key="2">
    <source>
        <dbReference type="Proteomes" id="UP000451565"/>
    </source>
</evidence>
<reference evidence="1 2" key="1">
    <citation type="submission" date="2019-10" db="EMBL/GenBank/DDBJ databases">
        <title>Glaciimonas soli sp. nov., a psychrophilic bacterium isolated from the forest soil of a high elevation mountain in Taiwan.</title>
        <authorList>
            <person name="Wang L.-T."/>
            <person name="Shieh W.Y."/>
        </authorList>
    </citation>
    <scope>NUCLEOTIDE SEQUENCE [LARGE SCALE GENOMIC DNA]</scope>
    <source>
        <strain evidence="1 2">GS1</strain>
    </source>
</reference>
<dbReference type="Pfam" id="PF05962">
    <property type="entry name" value="HutD"/>
    <property type="match status" value="1"/>
</dbReference>
<comment type="caution">
    <text evidence="1">The sequence shown here is derived from an EMBL/GenBank/DDBJ whole genome shotgun (WGS) entry which is preliminary data.</text>
</comment>
<dbReference type="Gene3D" id="2.60.120.10">
    <property type="entry name" value="Jelly Rolls"/>
    <property type="match status" value="1"/>
</dbReference>
<dbReference type="PANTHER" id="PTHR37943">
    <property type="entry name" value="PROTEIN VES"/>
    <property type="match status" value="1"/>
</dbReference>
<name>A0A843YKI1_9BURK</name>
<evidence type="ECO:0000313" key="1">
    <source>
        <dbReference type="EMBL" id="MQQ99894.1"/>
    </source>
</evidence>
<dbReference type="Proteomes" id="UP000451565">
    <property type="component" value="Unassembled WGS sequence"/>
</dbReference>
<sequence>MPRLQRSTGWKNKMNLIAYDDLIAMPWKNGGGITRELACYPPNAHFDDFLWRVSIADIRQSGSFSVFPGIDRVIALLHGDGMQLHFADGVRHPLTIPLQPYHFSGEDALDACLVDGECQDVNLMLRRGVASGGMDVLRIAKKLSNDPHFRLLFSARGHWEVKTASGIIYIIAPHQTLTLTADEGALEVQPMNSDCALVSIHITLLEKSSDANG</sequence>
<organism evidence="1 2">
    <name type="scientific">Glaciimonas soli</name>
    <dbReference type="NCBI Taxonomy" id="2590999"/>
    <lineage>
        <taxon>Bacteria</taxon>
        <taxon>Pseudomonadati</taxon>
        <taxon>Pseudomonadota</taxon>
        <taxon>Betaproteobacteria</taxon>
        <taxon>Burkholderiales</taxon>
        <taxon>Oxalobacteraceae</taxon>
        <taxon>Glaciimonas</taxon>
    </lineage>
</organism>
<dbReference type="CDD" id="cd20293">
    <property type="entry name" value="cupin_HutD_N"/>
    <property type="match status" value="1"/>
</dbReference>
<gene>
    <name evidence="1" type="ORF">GEV47_04245</name>
</gene>
<dbReference type="InterPro" id="IPR010282">
    <property type="entry name" value="Uncharacterised_HutD/Ves"/>
</dbReference>
<dbReference type="OrthoDB" id="9800082at2"/>